<comment type="caution">
    <text evidence="3">The sequence shown here is derived from an EMBL/GenBank/DDBJ whole genome shotgun (WGS) entry which is preliminary data.</text>
</comment>
<evidence type="ECO:0000256" key="2">
    <source>
        <dbReference type="SAM" id="SignalP"/>
    </source>
</evidence>
<accession>A0A964XJJ4</accession>
<feature type="chain" id="PRO_5038954071" evidence="2">
    <location>
        <begin position="28"/>
        <end position="278"/>
    </location>
</feature>
<sequence length="278" mass="30604">MSKQRKRKATWAVAGSAAVLAVTGAGIAVHEELSEDTVCCGIPLPRGNAPSGPDGEIDIASQSVKTDVLVDEDFSLHVRPGGDADDWEPAETGEEYGVLRAKGEKTVRGTRYFKFRALRTGKARIVLREVDGDRTMTYPIEVKKTLRSSSTTRDPEEGFSDPYAPDESIRLDGDFGGKVTVRAGHEFAVANRYTNQPGYGWRFLGQWDDHDLALTSDQSYVAGDPSAVRQDWYTFKAYEKGSTTIKLFGCYRCGDDMKPKSAESKKFSVTKTLTVIVR</sequence>
<protein>
    <submittedName>
        <fullName evidence="3">Uncharacterized protein</fullName>
    </submittedName>
</protein>
<reference evidence="3" key="1">
    <citation type="submission" date="2020-01" db="EMBL/GenBank/DDBJ databases">
        <title>Whole-genome analyses of novel actinobacteria.</title>
        <authorList>
            <person name="Sahin N."/>
        </authorList>
    </citation>
    <scope>NUCLEOTIDE SEQUENCE</scope>
    <source>
        <strain evidence="3">YC537</strain>
    </source>
</reference>
<dbReference type="EMBL" id="JAAAHS010000037">
    <property type="protein sequence ID" value="NBE51369.1"/>
    <property type="molecule type" value="Genomic_DNA"/>
</dbReference>
<dbReference type="AlphaFoldDB" id="A0A964XJJ4"/>
<dbReference type="RefSeq" id="WP_161695294.1">
    <property type="nucleotide sequence ID" value="NZ_JAAAHS010000037.1"/>
</dbReference>
<name>A0A964XJJ4_9ACTN</name>
<proteinExistence type="predicted"/>
<gene>
    <name evidence="3" type="ORF">GUY60_08010</name>
</gene>
<evidence type="ECO:0000313" key="4">
    <source>
        <dbReference type="Proteomes" id="UP000598297"/>
    </source>
</evidence>
<keyword evidence="4" id="KW-1185">Reference proteome</keyword>
<feature type="region of interest" description="Disordered" evidence="1">
    <location>
        <begin position="146"/>
        <end position="165"/>
    </location>
</feature>
<feature type="signal peptide" evidence="2">
    <location>
        <begin position="1"/>
        <end position="27"/>
    </location>
</feature>
<evidence type="ECO:0000313" key="3">
    <source>
        <dbReference type="EMBL" id="NBE51369.1"/>
    </source>
</evidence>
<keyword evidence="2" id="KW-0732">Signal</keyword>
<dbReference type="Proteomes" id="UP000598297">
    <property type="component" value="Unassembled WGS sequence"/>
</dbReference>
<dbReference type="OrthoDB" id="3395100at2"/>
<evidence type="ECO:0000256" key="1">
    <source>
        <dbReference type="SAM" id="MobiDB-lite"/>
    </source>
</evidence>
<organism evidence="3 4">
    <name type="scientific">Streptomyces boluensis</name>
    <dbReference type="NCBI Taxonomy" id="1775135"/>
    <lineage>
        <taxon>Bacteria</taxon>
        <taxon>Bacillati</taxon>
        <taxon>Actinomycetota</taxon>
        <taxon>Actinomycetes</taxon>
        <taxon>Kitasatosporales</taxon>
        <taxon>Streptomycetaceae</taxon>
        <taxon>Streptomyces</taxon>
    </lineage>
</organism>